<accession>A0A8S1ENK2</accession>
<dbReference type="InterPro" id="IPR032341">
    <property type="entry name" value="MITD1_C"/>
</dbReference>
<gene>
    <name evidence="2" type="ORF">CBOVIS_LOCUS5220</name>
</gene>
<reference evidence="2 3" key="1">
    <citation type="submission" date="2020-04" db="EMBL/GenBank/DDBJ databases">
        <authorList>
            <person name="Laetsch R D."/>
            <person name="Stevens L."/>
            <person name="Kumar S."/>
            <person name="Blaxter L. M."/>
        </authorList>
    </citation>
    <scope>NUCLEOTIDE SEQUENCE [LARGE SCALE GENOMIC DNA]</scope>
</reference>
<dbReference type="Proteomes" id="UP000494206">
    <property type="component" value="Unassembled WGS sequence"/>
</dbReference>
<evidence type="ECO:0000259" key="1">
    <source>
        <dbReference type="Pfam" id="PF16565"/>
    </source>
</evidence>
<evidence type="ECO:0000313" key="3">
    <source>
        <dbReference type="Proteomes" id="UP000494206"/>
    </source>
</evidence>
<dbReference type="OrthoDB" id="6591885at2759"/>
<dbReference type="AlphaFoldDB" id="A0A8S1ENK2"/>
<evidence type="ECO:0000313" key="2">
    <source>
        <dbReference type="EMBL" id="CAB3402626.1"/>
    </source>
</evidence>
<dbReference type="InterPro" id="IPR038113">
    <property type="entry name" value="MITD1_C_sf"/>
</dbReference>
<dbReference type="Gene3D" id="3.30.870.30">
    <property type="entry name" value="MITD, C-terminal phospholipase D-like domain"/>
    <property type="match status" value="1"/>
</dbReference>
<dbReference type="PANTHER" id="PTHR21222">
    <property type="entry name" value="MIT DOMAIN-CONTAINING PROTEIN 1"/>
    <property type="match status" value="1"/>
</dbReference>
<name>A0A8S1ENK2_9PELO</name>
<proteinExistence type="predicted"/>
<feature type="domain" description="MITD1 C-terminal phospholipase D-like" evidence="1">
    <location>
        <begin position="54"/>
        <end position="193"/>
    </location>
</feature>
<dbReference type="EMBL" id="CADEPM010000003">
    <property type="protein sequence ID" value="CAB3402626.1"/>
    <property type="molecule type" value="Genomic_DNA"/>
</dbReference>
<protein>
    <recommendedName>
        <fullName evidence="1">MITD1 C-terminal phospholipase D-like domain-containing protein</fullName>
    </recommendedName>
</protein>
<dbReference type="PANTHER" id="PTHR21222:SF1">
    <property type="entry name" value="MIT DOMAIN-CONTAINING PROTEIN 1"/>
    <property type="match status" value="1"/>
</dbReference>
<organism evidence="2 3">
    <name type="scientific">Caenorhabditis bovis</name>
    <dbReference type="NCBI Taxonomy" id="2654633"/>
    <lineage>
        <taxon>Eukaryota</taxon>
        <taxon>Metazoa</taxon>
        <taxon>Ecdysozoa</taxon>
        <taxon>Nematoda</taxon>
        <taxon>Chromadorea</taxon>
        <taxon>Rhabditida</taxon>
        <taxon>Rhabditina</taxon>
        <taxon>Rhabditomorpha</taxon>
        <taxon>Rhabditoidea</taxon>
        <taxon>Rhabditidae</taxon>
        <taxon>Peloderinae</taxon>
        <taxon>Caenorhabditis</taxon>
    </lineage>
</organism>
<keyword evidence="3" id="KW-1185">Reference proteome</keyword>
<sequence>MPGKTPDAPPHHPFRAIESTPQSTLAWITFMSPPPQTNQVKHLEQRKIEENSTGHGYDKIFGKCCDKKLKSVKVQDAYISKHHQILNFVRFCELIVSLADNLRVITLKTGSSAKSMQMSFDELRTSLLHHKVILHVEYSDTLHDREITFDNGWVVKIGRGLDYFKPPQGGKYVLGACDMNFRQCLETTIDIFKRK</sequence>
<comment type="caution">
    <text evidence="2">The sequence shown here is derived from an EMBL/GenBank/DDBJ whole genome shotgun (WGS) entry which is preliminary data.</text>
</comment>
<dbReference type="InterPro" id="IPR052817">
    <property type="entry name" value="MIT_domain_contain_protein1"/>
</dbReference>
<dbReference type="Pfam" id="PF16565">
    <property type="entry name" value="MIT_C"/>
    <property type="match status" value="1"/>
</dbReference>